<dbReference type="PANTHER" id="PTHR21136">
    <property type="entry name" value="SNARE PROTEINS"/>
    <property type="match status" value="1"/>
</dbReference>
<evidence type="ECO:0000256" key="2">
    <source>
        <dbReference type="ARBA" id="ARBA00008025"/>
    </source>
</evidence>
<dbReference type="SUPFAM" id="SSF64356">
    <property type="entry name" value="SNARE-like"/>
    <property type="match status" value="1"/>
</dbReference>
<comment type="subcellular location">
    <subcellularLocation>
        <location evidence="12">Cytoplasmic vesicle</location>
        <location evidence="12">Phagosome membrane</location>
        <topology evidence="12">Single-pass type IV membrane protein</topology>
    </subcellularLocation>
    <subcellularLocation>
        <location evidence="9">Cytoplasmic vesicle</location>
        <location evidence="9">Secretory vesicle membrane</location>
        <topology evidence="9">Single-pass type IV membrane protein</topology>
    </subcellularLocation>
    <subcellularLocation>
        <location evidence="1">Endoplasmic reticulum membrane</location>
        <topology evidence="1">Single-pass type IV membrane protein</topology>
    </subcellularLocation>
    <subcellularLocation>
        <location evidence="8">Golgi apparatus</location>
        <location evidence="8">trans-Golgi network membrane</location>
        <topology evidence="8">Single-pass type IV membrane protein</topology>
    </subcellularLocation>
    <subcellularLocation>
        <location evidence="10">Late endosome membrane</location>
        <topology evidence="10">Single-pass type IV membrane protein</topology>
    </subcellularLocation>
    <subcellularLocation>
        <location evidence="11">Lysosome membrane</location>
        <topology evidence="11">Single-pass type IV membrane protein</topology>
    </subcellularLocation>
</comment>
<dbReference type="CDD" id="cd15868">
    <property type="entry name" value="R-SNARE_VAMP8"/>
    <property type="match status" value="1"/>
</dbReference>
<feature type="transmembrane region" description="Helical" evidence="16">
    <location>
        <begin position="196"/>
        <end position="217"/>
    </location>
</feature>
<dbReference type="FunFam" id="3.30.450.50:FF:000015">
    <property type="entry name" value="Synaptobrevin 2 isoform 1"/>
    <property type="match status" value="1"/>
</dbReference>
<keyword evidence="3" id="KW-0813">Transport</keyword>
<evidence type="ECO:0000256" key="3">
    <source>
        <dbReference type="ARBA" id="ARBA00022448"/>
    </source>
</evidence>
<dbReference type="GO" id="GO:0006906">
    <property type="term" value="P:vesicle fusion"/>
    <property type="evidence" value="ECO:0000318"/>
    <property type="project" value="GO_Central"/>
</dbReference>
<evidence type="ECO:0000259" key="17">
    <source>
        <dbReference type="PROSITE" id="PS50859"/>
    </source>
</evidence>
<dbReference type="AlphaFoldDB" id="A0A7M7NHT5"/>
<feature type="domain" description="Longin" evidence="17">
    <location>
        <begin position="7"/>
        <end position="113"/>
    </location>
</feature>
<evidence type="ECO:0000256" key="4">
    <source>
        <dbReference type="ARBA" id="ARBA00022692"/>
    </source>
</evidence>
<dbReference type="GO" id="GO:0030670">
    <property type="term" value="C:phagocytic vesicle membrane"/>
    <property type="evidence" value="ECO:0007669"/>
    <property type="project" value="UniProtKB-SubCell"/>
</dbReference>
<dbReference type="Pfam" id="PF00957">
    <property type="entry name" value="Synaptobrevin"/>
    <property type="match status" value="1"/>
</dbReference>
<dbReference type="GO" id="GO:0031201">
    <property type="term" value="C:SNARE complex"/>
    <property type="evidence" value="ECO:0000318"/>
    <property type="project" value="GO_Central"/>
</dbReference>
<dbReference type="GO" id="GO:0005484">
    <property type="term" value="F:SNAP receptor activity"/>
    <property type="evidence" value="ECO:0000318"/>
    <property type="project" value="GO_Central"/>
</dbReference>
<dbReference type="InterPro" id="IPR011012">
    <property type="entry name" value="Longin-like_dom_sf"/>
</dbReference>
<reference evidence="19" key="2">
    <citation type="submission" date="2021-01" db="UniProtKB">
        <authorList>
            <consortium name="EnsemblMetazoa"/>
        </authorList>
    </citation>
    <scope>IDENTIFICATION</scope>
</reference>
<evidence type="ECO:0000256" key="13">
    <source>
        <dbReference type="ARBA" id="ARBA00039269"/>
    </source>
</evidence>
<evidence type="ECO:0000256" key="5">
    <source>
        <dbReference type="ARBA" id="ARBA00022927"/>
    </source>
</evidence>
<dbReference type="Gene3D" id="1.20.5.110">
    <property type="match status" value="1"/>
</dbReference>
<keyword evidence="20" id="KW-1185">Reference proteome</keyword>
<dbReference type="GO" id="GO:0030658">
    <property type="term" value="C:transport vesicle membrane"/>
    <property type="evidence" value="ECO:0007669"/>
    <property type="project" value="UniProtKB-SubCell"/>
</dbReference>
<dbReference type="PRINTS" id="PR00219">
    <property type="entry name" value="SYNAPTOBREVN"/>
</dbReference>
<keyword evidence="4 16" id="KW-0812">Transmembrane</keyword>
<keyword evidence="6 16" id="KW-1133">Transmembrane helix</keyword>
<dbReference type="OrthoDB" id="248747at2759"/>
<evidence type="ECO:0000256" key="14">
    <source>
        <dbReference type="ARBA" id="ARBA00042194"/>
    </source>
</evidence>
<dbReference type="RefSeq" id="XP_030835843.1">
    <property type="nucleotide sequence ID" value="XM_030979983.1"/>
</dbReference>
<dbReference type="InterPro" id="IPR042855">
    <property type="entry name" value="V_SNARE_CC"/>
</dbReference>
<dbReference type="InterPro" id="IPR010908">
    <property type="entry name" value="Longin_dom"/>
</dbReference>
<dbReference type="EnsemblMetazoa" id="XM_030979983">
    <property type="protein sequence ID" value="XP_030835843"/>
    <property type="gene ID" value="LOC584983"/>
</dbReference>
<dbReference type="KEGG" id="spu:584983"/>
<protein>
    <recommendedName>
        <fullName evidence="13">Vesicle-associated membrane protein 7</fullName>
    </recommendedName>
    <alternativeName>
        <fullName evidence="14">Synaptobrevin-like protein 1</fullName>
    </alternativeName>
</protein>
<dbReference type="InterPro" id="IPR051097">
    <property type="entry name" value="Synaptobrevin-like_transport"/>
</dbReference>
<evidence type="ECO:0000256" key="7">
    <source>
        <dbReference type="ARBA" id="ARBA00023136"/>
    </source>
</evidence>
<reference evidence="20" key="1">
    <citation type="submission" date="2015-02" db="EMBL/GenBank/DDBJ databases">
        <title>Genome sequencing for Strongylocentrotus purpuratus.</title>
        <authorList>
            <person name="Murali S."/>
            <person name="Liu Y."/>
            <person name="Vee V."/>
            <person name="English A."/>
            <person name="Wang M."/>
            <person name="Skinner E."/>
            <person name="Han Y."/>
            <person name="Muzny D.M."/>
            <person name="Worley K.C."/>
            <person name="Gibbs R.A."/>
        </authorList>
    </citation>
    <scope>NUCLEOTIDE SEQUENCE</scope>
</reference>
<dbReference type="Gene3D" id="3.30.450.50">
    <property type="entry name" value="Longin domain"/>
    <property type="match status" value="1"/>
</dbReference>
<evidence type="ECO:0000313" key="20">
    <source>
        <dbReference type="Proteomes" id="UP000007110"/>
    </source>
</evidence>
<dbReference type="GO" id="GO:0000149">
    <property type="term" value="F:SNARE binding"/>
    <property type="evidence" value="ECO:0000318"/>
    <property type="project" value="GO_Central"/>
</dbReference>
<feature type="domain" description="V-SNARE coiled-coil homology" evidence="18">
    <location>
        <begin position="130"/>
        <end position="190"/>
    </location>
</feature>
<dbReference type="SMART" id="SM01270">
    <property type="entry name" value="Longin"/>
    <property type="match status" value="1"/>
</dbReference>
<evidence type="ECO:0000256" key="6">
    <source>
        <dbReference type="ARBA" id="ARBA00022989"/>
    </source>
</evidence>
<dbReference type="PROSITE" id="PS50859">
    <property type="entry name" value="LONGIN"/>
    <property type="match status" value="1"/>
</dbReference>
<organism evidence="19 20">
    <name type="scientific">Strongylocentrotus purpuratus</name>
    <name type="common">Purple sea urchin</name>
    <dbReference type="NCBI Taxonomy" id="7668"/>
    <lineage>
        <taxon>Eukaryota</taxon>
        <taxon>Metazoa</taxon>
        <taxon>Echinodermata</taxon>
        <taxon>Eleutherozoa</taxon>
        <taxon>Echinozoa</taxon>
        <taxon>Echinoidea</taxon>
        <taxon>Euechinoidea</taxon>
        <taxon>Echinacea</taxon>
        <taxon>Camarodonta</taxon>
        <taxon>Echinidea</taxon>
        <taxon>Strongylocentrotidae</taxon>
        <taxon>Strongylocentrotus</taxon>
    </lineage>
</organism>
<dbReference type="GO" id="GO:0031902">
    <property type="term" value="C:late endosome membrane"/>
    <property type="evidence" value="ECO:0007669"/>
    <property type="project" value="UniProtKB-SubCell"/>
</dbReference>
<evidence type="ECO:0000256" key="10">
    <source>
        <dbReference type="ARBA" id="ARBA00037845"/>
    </source>
</evidence>
<dbReference type="GO" id="GO:0005765">
    <property type="term" value="C:lysosomal membrane"/>
    <property type="evidence" value="ECO:0007669"/>
    <property type="project" value="UniProtKB-SubCell"/>
</dbReference>
<keyword evidence="15" id="KW-0175">Coiled coil</keyword>
<comment type="similarity">
    <text evidence="2">Belongs to the synaptobrevin family.</text>
</comment>
<keyword evidence="5" id="KW-0653">Protein transport</keyword>
<evidence type="ECO:0000256" key="8">
    <source>
        <dbReference type="ARBA" id="ARBA00037801"/>
    </source>
</evidence>
<proteinExistence type="inferred from homology"/>
<dbReference type="GO" id="GO:0015031">
    <property type="term" value="P:protein transport"/>
    <property type="evidence" value="ECO:0007669"/>
    <property type="project" value="UniProtKB-KW"/>
</dbReference>
<evidence type="ECO:0000256" key="1">
    <source>
        <dbReference type="ARBA" id="ARBA00004163"/>
    </source>
</evidence>
<evidence type="ECO:0000313" key="19">
    <source>
        <dbReference type="EnsemblMetazoa" id="XP_030835843"/>
    </source>
</evidence>
<evidence type="ECO:0000256" key="16">
    <source>
        <dbReference type="SAM" id="Phobius"/>
    </source>
</evidence>
<dbReference type="Pfam" id="PF13774">
    <property type="entry name" value="Longin"/>
    <property type="match status" value="1"/>
</dbReference>
<dbReference type="InterPro" id="IPR001388">
    <property type="entry name" value="Synaptobrevin-like"/>
</dbReference>
<dbReference type="GeneID" id="584983"/>
<evidence type="ECO:0000256" key="11">
    <source>
        <dbReference type="ARBA" id="ARBA00037863"/>
    </source>
</evidence>
<name>A0A7M7NHT5_STRPU</name>
<dbReference type="FunFam" id="1.20.5.110:FF:000004">
    <property type="entry name" value="Vesicle-associated membrane protein 7"/>
    <property type="match status" value="1"/>
</dbReference>
<dbReference type="InParanoid" id="A0A7M7NHT5"/>
<evidence type="ECO:0000256" key="15">
    <source>
        <dbReference type="PROSITE-ProRule" id="PRU00290"/>
    </source>
</evidence>
<keyword evidence="7 16" id="KW-0472">Membrane</keyword>
<dbReference type="GO" id="GO:0005789">
    <property type="term" value="C:endoplasmic reticulum membrane"/>
    <property type="evidence" value="ECO:0007669"/>
    <property type="project" value="UniProtKB-SubCell"/>
</dbReference>
<dbReference type="GO" id="GO:0005794">
    <property type="term" value="C:Golgi apparatus"/>
    <property type="evidence" value="ECO:0007669"/>
    <property type="project" value="UniProtKB-SubCell"/>
</dbReference>
<dbReference type="GO" id="GO:0006887">
    <property type="term" value="P:exocytosis"/>
    <property type="evidence" value="ECO:0000318"/>
    <property type="project" value="GO_Central"/>
</dbReference>
<dbReference type="Proteomes" id="UP000007110">
    <property type="component" value="Unassembled WGS sequence"/>
</dbReference>
<dbReference type="SUPFAM" id="SSF58038">
    <property type="entry name" value="SNARE fusion complex"/>
    <property type="match status" value="1"/>
</dbReference>
<evidence type="ECO:0000256" key="9">
    <source>
        <dbReference type="ARBA" id="ARBA00037803"/>
    </source>
</evidence>
<evidence type="ECO:0000259" key="18">
    <source>
        <dbReference type="PROSITE" id="PS50892"/>
    </source>
</evidence>
<dbReference type="OMA" id="RLNFFMW"/>
<dbReference type="PANTHER" id="PTHR21136:SF168">
    <property type="entry name" value="VESICLE-ASSOCIATED MEMBRANE PROTEIN 9"/>
    <property type="match status" value="1"/>
</dbReference>
<sequence length="220" mass="24908">MTILYSCIARGTTILVEVSKSYEHNFQQVVGSMMQNLASHDNYKSVYTSSDYLFHVVIKDRICYMCATTVDFRKQTAYSFIMEIMTKVANCSLAQRVHHAGEMELDRDFSSVLGQEMDHFSNLKGGGNDKIAVLQDQVDEVKDIMTQNIDKVLSRGEKLDDLLVKTEDLEASARTFQKTAAKVSNKFWWQNTRMKILLLVVVFVIILVVVLIGLHLGGVI</sequence>
<dbReference type="PROSITE" id="PS50892">
    <property type="entry name" value="V_SNARE"/>
    <property type="match status" value="1"/>
</dbReference>
<accession>A0A7M7NHT5</accession>
<dbReference type="CDD" id="cd14824">
    <property type="entry name" value="Longin"/>
    <property type="match status" value="1"/>
</dbReference>
<evidence type="ECO:0000256" key="12">
    <source>
        <dbReference type="ARBA" id="ARBA00037875"/>
    </source>
</evidence>